<dbReference type="OrthoDB" id="1437499at2"/>
<dbReference type="Proteomes" id="UP000266441">
    <property type="component" value="Unassembled WGS sequence"/>
</dbReference>
<keyword evidence="3" id="KW-1185">Reference proteome</keyword>
<dbReference type="RefSeq" id="WP_119350572.1">
    <property type="nucleotide sequence ID" value="NZ_JBFHKJ010000010.1"/>
</dbReference>
<evidence type="ECO:0000256" key="1">
    <source>
        <dbReference type="SAM" id="Phobius"/>
    </source>
</evidence>
<evidence type="ECO:0000313" key="3">
    <source>
        <dbReference type="Proteomes" id="UP000266441"/>
    </source>
</evidence>
<keyword evidence="1" id="KW-1133">Transmembrane helix</keyword>
<evidence type="ECO:0008006" key="4">
    <source>
        <dbReference type="Google" id="ProtNLM"/>
    </source>
</evidence>
<protein>
    <recommendedName>
        <fullName evidence="4">DUF1761 domain-containing protein</fullName>
    </recommendedName>
</protein>
<keyword evidence="1" id="KW-0472">Membrane</keyword>
<feature type="transmembrane region" description="Helical" evidence="1">
    <location>
        <begin position="45"/>
        <end position="65"/>
    </location>
</feature>
<dbReference type="EMBL" id="QWET01000009">
    <property type="protein sequence ID" value="RIH64700.1"/>
    <property type="molecule type" value="Genomic_DNA"/>
</dbReference>
<sequence>MKILRGTVFGGIAFFLLGWLVYGILLMDYSSANYDQSIYRADGEMIWWALIASNLAIALLLTLVLKWSGAKAITDGLKTGAILGFLLSLNINLSFYSMTTMFLHFSGLVVDVLVFTLMMAVIGLIIVSLWGKKSKDTE</sequence>
<gene>
    <name evidence="2" type="ORF">D1164_13770</name>
</gene>
<name>A0A399D2T3_9BACT</name>
<feature type="transmembrane region" description="Helical" evidence="1">
    <location>
        <begin position="102"/>
        <end position="130"/>
    </location>
</feature>
<feature type="transmembrane region" description="Helical" evidence="1">
    <location>
        <begin position="7"/>
        <end position="25"/>
    </location>
</feature>
<keyword evidence="1" id="KW-0812">Transmembrane</keyword>
<accession>A0A399D2T3</accession>
<comment type="caution">
    <text evidence="2">The sequence shown here is derived from an EMBL/GenBank/DDBJ whole genome shotgun (WGS) entry which is preliminary data.</text>
</comment>
<reference evidence="2 3" key="1">
    <citation type="journal article" date="2015" name="Int. J. Syst. Evol. Microbiol.">
        <title>Mariniphaga sediminis sp. nov., isolated from coastal sediment.</title>
        <authorList>
            <person name="Wang F.Q."/>
            <person name="Shen Q.Y."/>
            <person name="Chen G.J."/>
            <person name="Du Z.J."/>
        </authorList>
    </citation>
    <scope>NUCLEOTIDE SEQUENCE [LARGE SCALE GENOMIC DNA]</scope>
    <source>
        <strain evidence="2 3">SY21</strain>
    </source>
</reference>
<organism evidence="2 3">
    <name type="scientific">Mariniphaga sediminis</name>
    <dbReference type="NCBI Taxonomy" id="1628158"/>
    <lineage>
        <taxon>Bacteria</taxon>
        <taxon>Pseudomonadati</taxon>
        <taxon>Bacteroidota</taxon>
        <taxon>Bacteroidia</taxon>
        <taxon>Marinilabiliales</taxon>
        <taxon>Prolixibacteraceae</taxon>
        <taxon>Mariniphaga</taxon>
    </lineage>
</organism>
<feature type="transmembrane region" description="Helical" evidence="1">
    <location>
        <begin position="77"/>
        <end position="96"/>
    </location>
</feature>
<proteinExistence type="predicted"/>
<evidence type="ECO:0000313" key="2">
    <source>
        <dbReference type="EMBL" id="RIH64700.1"/>
    </source>
</evidence>
<dbReference type="AlphaFoldDB" id="A0A399D2T3"/>